<dbReference type="PANTHER" id="PTHR43547">
    <property type="entry name" value="TWO-COMPONENT HISTIDINE KINASE"/>
    <property type="match status" value="1"/>
</dbReference>
<sequence>MKHDLRIIGYITFTIFILLWINQLFSGIKLYETVKTRWQIHMDSIIESVIPPYIEILQTDSVQERTHLFSSLDSILRPQAPDAVHFTIAQLDSTNQIIVRFQHHKTRTPDITRGKNFPINNLSHESLAIYYNFPISFFLEESWQDILAIVALTLLLVLGLQYLSHAQQHLSRLQEEMIKQVVHDWKTPLASIVTLSELVEKKSIPEDDEKGRAKIRLIQEEANRLKTSSQQLLKTLSGLAHLNITRDEFNLKNEILSLFEKQYLANHGQKNIQLNLRYLVESETVYASHFYLLGALQNLLDNAVKYSGETPQITVICYQKRGTFVIEIRDNGPGIPKKQQKYIFNKYYQANKDSTNKKGYGLGLTYVYNVIKAHKGKITVDSPPGKGCTFTIYLRKWKKK</sequence>
<keyword evidence="6" id="KW-0812">Transmembrane</keyword>
<dbReference type="PROSITE" id="PS50109">
    <property type="entry name" value="HIS_KIN"/>
    <property type="match status" value="1"/>
</dbReference>
<evidence type="ECO:0000259" key="7">
    <source>
        <dbReference type="PROSITE" id="PS50109"/>
    </source>
</evidence>
<evidence type="ECO:0000313" key="8">
    <source>
        <dbReference type="EMBL" id="NJC19071.1"/>
    </source>
</evidence>
<dbReference type="RefSeq" id="WP_118305012.1">
    <property type="nucleotide sequence ID" value="NZ_BMPA01000009.1"/>
</dbReference>
<dbReference type="FunFam" id="3.30.565.10:FF:000006">
    <property type="entry name" value="Sensor histidine kinase WalK"/>
    <property type="match status" value="1"/>
</dbReference>
<evidence type="ECO:0000313" key="11">
    <source>
        <dbReference type="Proteomes" id="UP001302374"/>
    </source>
</evidence>
<comment type="catalytic activity">
    <reaction evidence="1">
        <text>ATP + protein L-histidine = ADP + protein N-phospho-L-histidine.</text>
        <dbReference type="EC" id="2.7.13.3"/>
    </reaction>
</comment>
<evidence type="ECO:0000256" key="1">
    <source>
        <dbReference type="ARBA" id="ARBA00000085"/>
    </source>
</evidence>
<accession>A0A7X5YDU4</accession>
<dbReference type="Gene3D" id="1.10.287.130">
    <property type="match status" value="1"/>
</dbReference>
<dbReference type="Proteomes" id="UP001302374">
    <property type="component" value="Chromosome"/>
</dbReference>
<dbReference type="SUPFAM" id="SSF47384">
    <property type="entry name" value="Homodimeric domain of signal transducing histidine kinase"/>
    <property type="match status" value="1"/>
</dbReference>
<dbReference type="EMBL" id="JAATLI010000009">
    <property type="protein sequence ID" value="NJC19071.1"/>
    <property type="molecule type" value="Genomic_DNA"/>
</dbReference>
<dbReference type="CDD" id="cd00082">
    <property type="entry name" value="HisKA"/>
    <property type="match status" value="1"/>
</dbReference>
<dbReference type="PRINTS" id="PR00344">
    <property type="entry name" value="BCTRLSENSOR"/>
</dbReference>
<dbReference type="GO" id="GO:0000155">
    <property type="term" value="F:phosphorelay sensor kinase activity"/>
    <property type="evidence" value="ECO:0007669"/>
    <property type="project" value="InterPro"/>
</dbReference>
<keyword evidence="3" id="KW-0597">Phosphoprotein</keyword>
<evidence type="ECO:0000256" key="5">
    <source>
        <dbReference type="ARBA" id="ARBA00022777"/>
    </source>
</evidence>
<feature type="domain" description="Histidine kinase" evidence="7">
    <location>
        <begin position="180"/>
        <end position="398"/>
    </location>
</feature>
<dbReference type="Pfam" id="PF00512">
    <property type="entry name" value="HisKA"/>
    <property type="match status" value="1"/>
</dbReference>
<keyword evidence="4" id="KW-0808">Transferase</keyword>
<feature type="transmembrane region" description="Helical" evidence="6">
    <location>
        <begin position="7"/>
        <end position="25"/>
    </location>
</feature>
<dbReference type="InterPro" id="IPR036890">
    <property type="entry name" value="HATPase_C_sf"/>
</dbReference>
<evidence type="ECO:0000313" key="9">
    <source>
        <dbReference type="EMBL" id="WOF14668.1"/>
    </source>
</evidence>
<dbReference type="Gene3D" id="3.30.565.10">
    <property type="entry name" value="Histidine kinase-like ATPase, C-terminal domain"/>
    <property type="match status" value="1"/>
</dbReference>
<dbReference type="EMBL" id="CP043839">
    <property type="protein sequence ID" value="WOF14668.1"/>
    <property type="molecule type" value="Genomic_DNA"/>
</dbReference>
<evidence type="ECO:0000256" key="3">
    <source>
        <dbReference type="ARBA" id="ARBA00022553"/>
    </source>
</evidence>
<dbReference type="PANTHER" id="PTHR43547:SF2">
    <property type="entry name" value="HYBRID SIGNAL TRANSDUCTION HISTIDINE KINASE C"/>
    <property type="match status" value="1"/>
</dbReference>
<dbReference type="InterPro" id="IPR003594">
    <property type="entry name" value="HATPase_dom"/>
</dbReference>
<keyword evidence="6" id="KW-0472">Membrane</keyword>
<keyword evidence="11" id="KW-1185">Reference proteome</keyword>
<dbReference type="InterPro" id="IPR005467">
    <property type="entry name" value="His_kinase_dom"/>
</dbReference>
<dbReference type="CDD" id="cd00075">
    <property type="entry name" value="HATPase"/>
    <property type="match status" value="1"/>
</dbReference>
<proteinExistence type="predicted"/>
<organism evidence="8 10">
    <name type="scientific">Butyricimonas paravirosa</name>
    <dbReference type="NCBI Taxonomy" id="1472417"/>
    <lineage>
        <taxon>Bacteria</taxon>
        <taxon>Pseudomonadati</taxon>
        <taxon>Bacteroidota</taxon>
        <taxon>Bacteroidia</taxon>
        <taxon>Bacteroidales</taxon>
        <taxon>Odoribacteraceae</taxon>
        <taxon>Butyricimonas</taxon>
    </lineage>
</organism>
<reference evidence="8 10" key="2">
    <citation type="submission" date="2020-03" db="EMBL/GenBank/DDBJ databases">
        <title>Genomic Encyclopedia of Type Strains, Phase IV (KMG-IV): sequencing the most valuable type-strain genomes for metagenomic binning, comparative biology and taxonomic classification.</title>
        <authorList>
            <person name="Goeker M."/>
        </authorList>
    </citation>
    <scope>NUCLEOTIDE SEQUENCE [LARGE SCALE GENOMIC DNA]</scope>
    <source>
        <strain evidence="8 10">DSM 105722</strain>
    </source>
</reference>
<dbReference type="Proteomes" id="UP000576368">
    <property type="component" value="Unassembled WGS sequence"/>
</dbReference>
<protein>
    <recommendedName>
        <fullName evidence="2">histidine kinase</fullName>
        <ecNumber evidence="2">2.7.13.3</ecNumber>
    </recommendedName>
</protein>
<dbReference type="Pfam" id="PF02518">
    <property type="entry name" value="HATPase_c"/>
    <property type="match status" value="1"/>
</dbReference>
<dbReference type="InterPro" id="IPR036097">
    <property type="entry name" value="HisK_dim/P_sf"/>
</dbReference>
<dbReference type="InterPro" id="IPR003661">
    <property type="entry name" value="HisK_dim/P_dom"/>
</dbReference>
<dbReference type="SUPFAM" id="SSF55874">
    <property type="entry name" value="ATPase domain of HSP90 chaperone/DNA topoisomerase II/histidine kinase"/>
    <property type="match status" value="1"/>
</dbReference>
<keyword evidence="5 8" id="KW-0418">Kinase</keyword>
<evidence type="ECO:0000313" key="10">
    <source>
        <dbReference type="Proteomes" id="UP000576368"/>
    </source>
</evidence>
<dbReference type="EC" id="2.7.13.3" evidence="2"/>
<dbReference type="AlphaFoldDB" id="A0A7X5YDU4"/>
<evidence type="ECO:0000256" key="6">
    <source>
        <dbReference type="SAM" id="Phobius"/>
    </source>
</evidence>
<name>A0A7X5YDU4_9BACT</name>
<reference evidence="9 11" key="1">
    <citation type="submission" date="2019-09" db="EMBL/GenBank/DDBJ databases">
        <title>Butyricimonas paravirosa DSM 105722 (=214-4 = JCM 18677 = CCUG 65563).</title>
        <authorList>
            <person name="Le Roy T."/>
            <person name="Cani P.D."/>
        </authorList>
    </citation>
    <scope>NUCLEOTIDE SEQUENCE [LARGE SCALE GENOMIC DNA]</scope>
    <source>
        <strain evidence="9 11">DSM 105722</strain>
    </source>
</reference>
<evidence type="ECO:0000256" key="4">
    <source>
        <dbReference type="ARBA" id="ARBA00022679"/>
    </source>
</evidence>
<dbReference type="SMART" id="SM00387">
    <property type="entry name" value="HATPase_c"/>
    <property type="match status" value="1"/>
</dbReference>
<evidence type="ECO:0000256" key="2">
    <source>
        <dbReference type="ARBA" id="ARBA00012438"/>
    </source>
</evidence>
<keyword evidence="6" id="KW-1133">Transmembrane helix</keyword>
<gene>
    <name evidence="9" type="ORF">F1644_21480</name>
    <name evidence="8" type="ORF">GGR15_002701</name>
</gene>
<dbReference type="GeneID" id="86893925"/>
<dbReference type="InterPro" id="IPR004358">
    <property type="entry name" value="Sig_transdc_His_kin-like_C"/>
</dbReference>